<dbReference type="RefSeq" id="WP_152836804.1">
    <property type="nucleotide sequence ID" value="NZ_WHUG01000002.1"/>
</dbReference>
<keyword evidence="1" id="KW-0472">Membrane</keyword>
<keyword evidence="3" id="KW-1185">Reference proteome</keyword>
<sequence>MPRDVPSEPRSWLLERRCTLTQRQLALVFVTLCVPSALVALAFLWQGYWYVLVYAALEQAALAACLHYCARHRGDYDRIAISPGAIVVEQCRGRKRSERSLRPRTTRLLPPRRDSDLIHLEDCGEQIEVGRLIGAAQRRRLADELAVCLRVQGY</sequence>
<feature type="transmembrane region" description="Helical" evidence="1">
    <location>
        <begin position="51"/>
        <end position="70"/>
    </location>
</feature>
<evidence type="ECO:0000256" key="1">
    <source>
        <dbReference type="SAM" id="Phobius"/>
    </source>
</evidence>
<dbReference type="InterPro" id="IPR019253">
    <property type="entry name" value="DUF2244_TM"/>
</dbReference>
<evidence type="ECO:0000313" key="2">
    <source>
        <dbReference type="EMBL" id="MQA37433.1"/>
    </source>
</evidence>
<dbReference type="Pfam" id="PF10003">
    <property type="entry name" value="DUF2244"/>
    <property type="match status" value="1"/>
</dbReference>
<gene>
    <name evidence="2" type="ORF">GEV02_04670</name>
</gene>
<proteinExistence type="predicted"/>
<dbReference type="EMBL" id="WHUG01000002">
    <property type="protein sequence ID" value="MQA37433.1"/>
    <property type="molecule type" value="Genomic_DNA"/>
</dbReference>
<protein>
    <submittedName>
        <fullName evidence="2">DUF2244 domain-containing protein</fullName>
    </submittedName>
</protein>
<dbReference type="AlphaFoldDB" id="A0A6A7MXF2"/>
<organism evidence="2 3">
    <name type="scientific">Rugamonas aquatica</name>
    <dbReference type="NCBI Taxonomy" id="2743357"/>
    <lineage>
        <taxon>Bacteria</taxon>
        <taxon>Pseudomonadati</taxon>
        <taxon>Pseudomonadota</taxon>
        <taxon>Betaproteobacteria</taxon>
        <taxon>Burkholderiales</taxon>
        <taxon>Oxalobacteraceae</taxon>
        <taxon>Telluria group</taxon>
        <taxon>Rugamonas</taxon>
    </lineage>
</organism>
<name>A0A6A7MXF2_9BURK</name>
<evidence type="ECO:0000313" key="3">
    <source>
        <dbReference type="Proteomes" id="UP000440498"/>
    </source>
</evidence>
<comment type="caution">
    <text evidence="2">The sequence shown here is derived from an EMBL/GenBank/DDBJ whole genome shotgun (WGS) entry which is preliminary data.</text>
</comment>
<reference evidence="2 3" key="1">
    <citation type="submission" date="2019-10" db="EMBL/GenBank/DDBJ databases">
        <title>Two novel species isolated from a subtropical stream in China.</title>
        <authorList>
            <person name="Lu H."/>
        </authorList>
    </citation>
    <scope>NUCLEOTIDE SEQUENCE [LARGE SCALE GENOMIC DNA]</scope>
    <source>
        <strain evidence="2 3">FT29W</strain>
    </source>
</reference>
<dbReference type="Proteomes" id="UP000440498">
    <property type="component" value="Unassembled WGS sequence"/>
</dbReference>
<accession>A0A6A7MXF2</accession>
<feature type="transmembrane region" description="Helical" evidence="1">
    <location>
        <begin position="25"/>
        <end position="45"/>
    </location>
</feature>
<keyword evidence="1" id="KW-0812">Transmembrane</keyword>
<keyword evidence="1" id="KW-1133">Transmembrane helix</keyword>